<dbReference type="AlphaFoldDB" id="A0A8S1URF2"/>
<dbReference type="Proteomes" id="UP000689195">
    <property type="component" value="Unassembled WGS sequence"/>
</dbReference>
<dbReference type="OrthoDB" id="305997at2759"/>
<name>A0A8S1URF2_9CILI</name>
<accession>A0A8S1URF2</accession>
<proteinExistence type="predicted"/>
<reference evidence="1" key="1">
    <citation type="submission" date="2021-01" db="EMBL/GenBank/DDBJ databases">
        <authorList>
            <consortium name="Genoscope - CEA"/>
            <person name="William W."/>
        </authorList>
    </citation>
    <scope>NUCLEOTIDE SEQUENCE</scope>
</reference>
<organism evidence="1 2">
    <name type="scientific">Paramecium pentaurelia</name>
    <dbReference type="NCBI Taxonomy" id="43138"/>
    <lineage>
        <taxon>Eukaryota</taxon>
        <taxon>Sar</taxon>
        <taxon>Alveolata</taxon>
        <taxon>Ciliophora</taxon>
        <taxon>Intramacronucleata</taxon>
        <taxon>Oligohymenophorea</taxon>
        <taxon>Peniculida</taxon>
        <taxon>Parameciidae</taxon>
        <taxon>Paramecium</taxon>
    </lineage>
</organism>
<evidence type="ECO:0000313" key="2">
    <source>
        <dbReference type="Proteomes" id="UP000689195"/>
    </source>
</evidence>
<dbReference type="EMBL" id="CAJJDO010000048">
    <property type="protein sequence ID" value="CAD8167888.1"/>
    <property type="molecule type" value="Genomic_DNA"/>
</dbReference>
<sequence length="301" mass="35678">MFANKDCFEVYEKTQEVRQAFSEFKQNVIIQLGKLECQIETIIFEQFEQSQPNQIDQIYDNKIDNDNSQYIDDETQELVSIWNKANAQQNEEQIPKYNDQLVTRIKKTFTLWEQQIKELLQIDLQIIPRYSSLKYRFDNNAKFPSIKINEERIIEQTQTQTHYCFALVEQRLNQIETSSIQFKFPKFVGDIGVGICDKQILISKDFRPFLNALNNGAFVCFQDSYVINTEQEELNWKTKGFRFFENEVIEVTYEPSLKRVIWKKVLKPNEGYSVVLQNDNRELYFCCIVKTQGAKVEIITE</sequence>
<evidence type="ECO:0000313" key="1">
    <source>
        <dbReference type="EMBL" id="CAD8167888.1"/>
    </source>
</evidence>
<keyword evidence="2" id="KW-1185">Reference proteome</keyword>
<gene>
    <name evidence="1" type="ORF">PPENT_87.1.T0480075</name>
</gene>
<protein>
    <submittedName>
        <fullName evidence="1">Uncharacterized protein</fullName>
    </submittedName>
</protein>
<comment type="caution">
    <text evidence="1">The sequence shown here is derived from an EMBL/GenBank/DDBJ whole genome shotgun (WGS) entry which is preliminary data.</text>
</comment>